<protein>
    <submittedName>
        <fullName evidence="1">DUF507 family protein</fullName>
    </submittedName>
</protein>
<evidence type="ECO:0000313" key="1">
    <source>
        <dbReference type="EMBL" id="MBT0651823.1"/>
    </source>
</evidence>
<accession>A0ABS5S8V9</accession>
<dbReference type="EMBL" id="JAHCVK010000001">
    <property type="protein sequence ID" value="MBT0651823.1"/>
    <property type="molecule type" value="Genomic_DNA"/>
</dbReference>
<organism evidence="1 2">
    <name type="scientific">Geomobilimonas luticola</name>
    <dbReference type="NCBI Taxonomy" id="1114878"/>
    <lineage>
        <taxon>Bacteria</taxon>
        <taxon>Pseudomonadati</taxon>
        <taxon>Thermodesulfobacteriota</taxon>
        <taxon>Desulfuromonadia</taxon>
        <taxon>Geobacterales</taxon>
        <taxon>Geobacteraceae</taxon>
        <taxon>Geomobilimonas</taxon>
    </lineage>
</organism>
<evidence type="ECO:0000313" key="2">
    <source>
        <dbReference type="Proteomes" id="UP000756860"/>
    </source>
</evidence>
<dbReference type="Proteomes" id="UP000756860">
    <property type="component" value="Unassembled WGS sequence"/>
</dbReference>
<dbReference type="InterPro" id="IPR007463">
    <property type="entry name" value="DUF507"/>
</dbReference>
<keyword evidence="2" id="KW-1185">Reference proteome</keyword>
<sequence length="90" mass="10702">MYVSEDRISHLAHRIVEKIWRDDLADFPDEARALQSVKDTIATFFHLAAEVDEAVRKKLASYSQAKVPGSRDWEILYQKFYQEEMVKRKW</sequence>
<comment type="caution">
    <text evidence="1">The sequence shown here is derived from an EMBL/GenBank/DDBJ whole genome shotgun (WGS) entry which is preliminary data.</text>
</comment>
<gene>
    <name evidence="1" type="ORF">KI810_02025</name>
</gene>
<reference evidence="1 2" key="1">
    <citation type="submission" date="2021-05" db="EMBL/GenBank/DDBJ databases">
        <title>The draft genome of Geobacter luticola JCM 17780.</title>
        <authorList>
            <person name="Xu Z."/>
            <person name="Masuda Y."/>
            <person name="Itoh H."/>
            <person name="Senoo K."/>
        </authorList>
    </citation>
    <scope>NUCLEOTIDE SEQUENCE [LARGE SCALE GENOMIC DNA]</scope>
    <source>
        <strain evidence="1 2">JCM 17780</strain>
    </source>
</reference>
<proteinExistence type="predicted"/>
<name>A0ABS5S8V9_9BACT</name>
<dbReference type="Pfam" id="PF04368">
    <property type="entry name" value="DUF507"/>
    <property type="match status" value="1"/>
</dbReference>